<dbReference type="SMART" id="SM00554">
    <property type="entry name" value="FAS1"/>
    <property type="match status" value="1"/>
</dbReference>
<dbReference type="Pfam" id="PF02469">
    <property type="entry name" value="Fasciclin"/>
    <property type="match status" value="1"/>
</dbReference>
<accession>A0ABD3NYN7</accession>
<dbReference type="PROSITE" id="PS50213">
    <property type="entry name" value="FAS1"/>
    <property type="match status" value="1"/>
</dbReference>
<proteinExistence type="predicted"/>
<dbReference type="InterPro" id="IPR036378">
    <property type="entry name" value="FAS1_dom_sf"/>
</dbReference>
<keyword evidence="1" id="KW-0732">Signal</keyword>
<dbReference type="PANTHER" id="PTHR10900">
    <property type="entry name" value="PERIOSTIN-RELATED"/>
    <property type="match status" value="1"/>
</dbReference>
<gene>
    <name evidence="3" type="ORF">ACHAWO_010255</name>
</gene>
<sequence>MKFLSSILLIASLNTSNAFESYLDEEHIEATAEKHEHHGRELFVHMSKKRTFDKYLNVNNRCCGEDLSKCKCPVRQVTWWGLKRKWEKSCDTTIPRKSSITALALALPVFSTLVGLLKDAGLASTLAMNSSDGTGYTVFAPTNAAFDKLGDLELTEEQIKEVLLYHVVAGTVTSDQLSDGQVVTTLNGQDITIGTTNGVTVNDSTVTGADNHASNGVVHIIDTVLVPELN</sequence>
<feature type="signal peptide" evidence="1">
    <location>
        <begin position="1"/>
        <end position="18"/>
    </location>
</feature>
<feature type="domain" description="FAS1" evidence="2">
    <location>
        <begin position="97"/>
        <end position="225"/>
    </location>
</feature>
<keyword evidence="4" id="KW-1185">Reference proteome</keyword>
<dbReference type="FunFam" id="2.30.180.10:FF:000032">
    <property type="entry name" value="Fasciclin domain-containing protein, putative"/>
    <property type="match status" value="1"/>
</dbReference>
<dbReference type="InterPro" id="IPR050904">
    <property type="entry name" value="Adhesion/Biosynth-related"/>
</dbReference>
<feature type="chain" id="PRO_5044882771" description="FAS1 domain-containing protein" evidence="1">
    <location>
        <begin position="19"/>
        <end position="230"/>
    </location>
</feature>
<evidence type="ECO:0000313" key="3">
    <source>
        <dbReference type="EMBL" id="KAL3780596.1"/>
    </source>
</evidence>
<dbReference type="Proteomes" id="UP001530400">
    <property type="component" value="Unassembled WGS sequence"/>
</dbReference>
<protein>
    <recommendedName>
        <fullName evidence="2">FAS1 domain-containing protein</fullName>
    </recommendedName>
</protein>
<dbReference type="InterPro" id="IPR000782">
    <property type="entry name" value="FAS1_domain"/>
</dbReference>
<dbReference type="SUPFAM" id="SSF82153">
    <property type="entry name" value="FAS1 domain"/>
    <property type="match status" value="1"/>
</dbReference>
<evidence type="ECO:0000259" key="2">
    <source>
        <dbReference type="PROSITE" id="PS50213"/>
    </source>
</evidence>
<evidence type="ECO:0000256" key="1">
    <source>
        <dbReference type="SAM" id="SignalP"/>
    </source>
</evidence>
<dbReference type="Gene3D" id="2.30.180.10">
    <property type="entry name" value="FAS1 domain"/>
    <property type="match status" value="1"/>
</dbReference>
<dbReference type="EMBL" id="JALLPJ020000884">
    <property type="protein sequence ID" value="KAL3780596.1"/>
    <property type="molecule type" value="Genomic_DNA"/>
</dbReference>
<dbReference type="AlphaFoldDB" id="A0ABD3NYN7"/>
<name>A0ABD3NYN7_9STRA</name>
<organism evidence="3 4">
    <name type="scientific">Cyclotella atomus</name>
    <dbReference type="NCBI Taxonomy" id="382360"/>
    <lineage>
        <taxon>Eukaryota</taxon>
        <taxon>Sar</taxon>
        <taxon>Stramenopiles</taxon>
        <taxon>Ochrophyta</taxon>
        <taxon>Bacillariophyta</taxon>
        <taxon>Coscinodiscophyceae</taxon>
        <taxon>Thalassiosirophycidae</taxon>
        <taxon>Stephanodiscales</taxon>
        <taxon>Stephanodiscaceae</taxon>
        <taxon>Cyclotella</taxon>
    </lineage>
</organism>
<evidence type="ECO:0000313" key="4">
    <source>
        <dbReference type="Proteomes" id="UP001530400"/>
    </source>
</evidence>
<dbReference type="PANTHER" id="PTHR10900:SF77">
    <property type="entry name" value="FI19380P1"/>
    <property type="match status" value="1"/>
</dbReference>
<comment type="caution">
    <text evidence="3">The sequence shown here is derived from an EMBL/GenBank/DDBJ whole genome shotgun (WGS) entry which is preliminary data.</text>
</comment>
<reference evidence="3 4" key="1">
    <citation type="submission" date="2024-10" db="EMBL/GenBank/DDBJ databases">
        <title>Updated reference genomes for cyclostephanoid diatoms.</title>
        <authorList>
            <person name="Roberts W.R."/>
            <person name="Alverson A.J."/>
        </authorList>
    </citation>
    <scope>NUCLEOTIDE SEQUENCE [LARGE SCALE GENOMIC DNA]</scope>
    <source>
        <strain evidence="3 4">AJA010-31</strain>
    </source>
</reference>